<keyword evidence="1" id="KW-0472">Membrane</keyword>
<sequence>MKIFQQEISESHRNLVKGQQMAKILPSYAWFVLGENGADESLIFYQNGTFVITQNNEEKKGLWQYNSTLQTLYMRRDDNISALHPFFRNNEVLVLKLHQEDAYLFLIKSECVNKFDYHVLEDFNTYAERWESAQIAKGKKEKFWEELKEQRTPIDRKPVKAKKEKEFFLEERPARTPEEWLKREEMLKQNFEYKKQQYKKKFEAQMARKLREREREIEIDFMHRMATQEAKFQELLVRQRCEAQTELSRLKKKENSRKSQEGLESSTKEGIINEIMEKWFYYQKNKSVRISREMEKILAKDKGYKKVHRAVRYAFGFFIASPFFILLLTVFLCIGVPEGYITDIVITGGMGAVLVGGMAYFAYQEFYLSEEEYKRRFKEELQRECDESFLKSLR</sequence>
<accession>A0A0J6CDI3</accession>
<evidence type="ECO:0000313" key="2">
    <source>
        <dbReference type="EMBL" id="KMM31178.1"/>
    </source>
</evidence>
<keyword evidence="1" id="KW-0812">Transmembrane</keyword>
<dbReference type="PATRIC" id="fig|328812.4.peg.604"/>
<organism evidence="2 3">
    <name type="scientific">Parabacteroides goldsteinii</name>
    <dbReference type="NCBI Taxonomy" id="328812"/>
    <lineage>
        <taxon>Bacteria</taxon>
        <taxon>Pseudomonadati</taxon>
        <taxon>Bacteroidota</taxon>
        <taxon>Bacteroidia</taxon>
        <taxon>Bacteroidales</taxon>
        <taxon>Tannerellaceae</taxon>
        <taxon>Parabacteroides</taxon>
    </lineage>
</organism>
<evidence type="ECO:0000256" key="1">
    <source>
        <dbReference type="SAM" id="Phobius"/>
    </source>
</evidence>
<proteinExistence type="predicted"/>
<reference evidence="2 3" key="1">
    <citation type="submission" date="2015-06" db="EMBL/GenBank/DDBJ databases">
        <title>Draft Genome Sequence of Parabacteroides goldsteinii with Putative Novel Metallo-Beta-Lactamases Isolated from a Blood Culture from a Human Patient.</title>
        <authorList>
            <person name="Krogh T.J."/>
            <person name="Agergaard C.N."/>
            <person name="Moller-Jensen J."/>
            <person name="Justesen U.S."/>
        </authorList>
    </citation>
    <scope>NUCLEOTIDE SEQUENCE [LARGE SCALE GENOMIC DNA]</scope>
    <source>
        <strain evidence="2 3">910340</strain>
    </source>
</reference>
<dbReference type="EMBL" id="LFJV01000114">
    <property type="protein sequence ID" value="KMM31178.1"/>
    <property type="molecule type" value="Genomic_DNA"/>
</dbReference>
<evidence type="ECO:0000313" key="3">
    <source>
        <dbReference type="Proteomes" id="UP000036166"/>
    </source>
</evidence>
<dbReference type="RefSeq" id="WP_048317684.1">
    <property type="nucleotide sequence ID" value="NZ_LFJV01000114.1"/>
</dbReference>
<feature type="transmembrane region" description="Helical" evidence="1">
    <location>
        <begin position="310"/>
        <end position="332"/>
    </location>
</feature>
<keyword evidence="1" id="KW-1133">Transmembrane helix</keyword>
<name>A0A0J6CDI3_9BACT</name>
<dbReference type="AlphaFoldDB" id="A0A0J6CDI3"/>
<feature type="transmembrane region" description="Helical" evidence="1">
    <location>
        <begin position="344"/>
        <end position="363"/>
    </location>
</feature>
<comment type="caution">
    <text evidence="2">The sequence shown here is derived from an EMBL/GenBank/DDBJ whole genome shotgun (WGS) entry which is preliminary data.</text>
</comment>
<gene>
    <name evidence="2" type="ORF">ACM15_23945</name>
</gene>
<dbReference type="Proteomes" id="UP000036166">
    <property type="component" value="Unassembled WGS sequence"/>
</dbReference>
<protein>
    <submittedName>
        <fullName evidence="2">Uncharacterized protein</fullName>
    </submittedName>
</protein>